<keyword evidence="2" id="KW-1185">Reference proteome</keyword>
<name>A0ABW3Z5A6_9HYPH</name>
<accession>A0ABW3Z5A6</accession>
<comment type="caution">
    <text evidence="1">The sequence shown here is derived from an EMBL/GenBank/DDBJ whole genome shotgun (WGS) entry which is preliminary data.</text>
</comment>
<dbReference type="RefSeq" id="WP_378774661.1">
    <property type="nucleotide sequence ID" value="NZ_JBHTMX010000026.1"/>
</dbReference>
<reference evidence="2" key="1">
    <citation type="journal article" date="2019" name="Int. J. Syst. Evol. Microbiol.">
        <title>The Global Catalogue of Microorganisms (GCM) 10K type strain sequencing project: providing services to taxonomists for standard genome sequencing and annotation.</title>
        <authorList>
            <consortium name="The Broad Institute Genomics Platform"/>
            <consortium name="The Broad Institute Genome Sequencing Center for Infectious Disease"/>
            <person name="Wu L."/>
            <person name="Ma J."/>
        </authorList>
    </citation>
    <scope>NUCLEOTIDE SEQUENCE [LARGE SCALE GENOMIC DNA]</scope>
    <source>
        <strain evidence="2">CCUG 61696</strain>
    </source>
</reference>
<sequence>MDVTGFAMLSEEERGNIVCLQGYIVLKYVGICLIDFNVHPEWEKTDYVKLKGSDLEYALRLKLAVMGGGNSVFFHEAQITGHWDAGEWVPSHILAKNTRDDDWFEVPIDEDALKKGKKTYGHLADADEETTAFWRIYSKNSD</sequence>
<gene>
    <name evidence="1" type="ORF">ACFQ4O_05510</name>
</gene>
<evidence type="ECO:0000313" key="2">
    <source>
        <dbReference type="Proteomes" id="UP001597171"/>
    </source>
</evidence>
<dbReference type="Proteomes" id="UP001597171">
    <property type="component" value="Unassembled WGS sequence"/>
</dbReference>
<dbReference type="EMBL" id="JBHTMX010000026">
    <property type="protein sequence ID" value="MFD1331453.1"/>
    <property type="molecule type" value="Genomic_DNA"/>
</dbReference>
<proteinExistence type="predicted"/>
<evidence type="ECO:0000313" key="1">
    <source>
        <dbReference type="EMBL" id="MFD1331453.1"/>
    </source>
</evidence>
<protein>
    <submittedName>
        <fullName evidence="1">Uncharacterized protein</fullName>
    </submittedName>
</protein>
<organism evidence="1 2">
    <name type="scientific">Methylopila musalis</name>
    <dbReference type="NCBI Taxonomy" id="1134781"/>
    <lineage>
        <taxon>Bacteria</taxon>
        <taxon>Pseudomonadati</taxon>
        <taxon>Pseudomonadota</taxon>
        <taxon>Alphaproteobacteria</taxon>
        <taxon>Hyphomicrobiales</taxon>
        <taxon>Methylopilaceae</taxon>
        <taxon>Methylopila</taxon>
    </lineage>
</organism>